<organism evidence="1 2">
    <name type="scientific">Actinomadura meyerae</name>
    <dbReference type="NCBI Taxonomy" id="240840"/>
    <lineage>
        <taxon>Bacteria</taxon>
        <taxon>Bacillati</taxon>
        <taxon>Actinomycetota</taxon>
        <taxon>Actinomycetes</taxon>
        <taxon>Streptosporangiales</taxon>
        <taxon>Thermomonosporaceae</taxon>
        <taxon>Actinomadura</taxon>
    </lineage>
</organism>
<evidence type="ECO:0000313" key="1">
    <source>
        <dbReference type="EMBL" id="SNT23668.1"/>
    </source>
</evidence>
<dbReference type="EMBL" id="FZOR01000020">
    <property type="protein sequence ID" value="SNT23668.1"/>
    <property type="molecule type" value="Genomic_DNA"/>
</dbReference>
<gene>
    <name evidence="1" type="ORF">SAMN05443665_102059</name>
</gene>
<accession>A0A239L174</accession>
<dbReference type="SUPFAM" id="SSF51182">
    <property type="entry name" value="RmlC-like cupins"/>
    <property type="match status" value="1"/>
</dbReference>
<dbReference type="AlphaFoldDB" id="A0A239L174"/>
<dbReference type="InterPro" id="IPR014710">
    <property type="entry name" value="RmlC-like_jellyroll"/>
</dbReference>
<dbReference type="InterPro" id="IPR011051">
    <property type="entry name" value="RmlC_Cupin_sf"/>
</dbReference>
<proteinExistence type="predicted"/>
<name>A0A239L174_9ACTN</name>
<evidence type="ECO:0008006" key="3">
    <source>
        <dbReference type="Google" id="ProtNLM"/>
    </source>
</evidence>
<evidence type="ECO:0000313" key="2">
    <source>
        <dbReference type="Proteomes" id="UP000198318"/>
    </source>
</evidence>
<protein>
    <recommendedName>
        <fullName evidence="3">Cupin domain-containing protein</fullName>
    </recommendedName>
</protein>
<reference evidence="1 2" key="1">
    <citation type="submission" date="2017-06" db="EMBL/GenBank/DDBJ databases">
        <authorList>
            <person name="Kim H.J."/>
            <person name="Triplett B.A."/>
        </authorList>
    </citation>
    <scope>NUCLEOTIDE SEQUENCE [LARGE SCALE GENOMIC DNA]</scope>
    <source>
        <strain evidence="1 2">DSM 44715</strain>
    </source>
</reference>
<dbReference type="Gene3D" id="2.60.120.10">
    <property type="entry name" value="Jelly Rolls"/>
    <property type="match status" value="1"/>
</dbReference>
<sequence length="207" mass="21537">MPLYLAAADPADPGLPWKPFTIPGSNEPVLLLRLEVDPVDGSSTSLVRFPPGWRRPGPGHYACGEEFVVLGGELTVSGVAYGRGDRGWIAPGATRRASASPEGALALAWFSGVPAWTDGEGAAPADPSGGRVPLLSVHVPEAGLPLRTGVGEREARLYERAPASFGTAVRVLWPEGAGGPRWAAFGPGEPLPAGRRGRIFVRSGCSI</sequence>
<dbReference type="Proteomes" id="UP000198318">
    <property type="component" value="Unassembled WGS sequence"/>
</dbReference>
<keyword evidence="2" id="KW-1185">Reference proteome</keyword>